<dbReference type="Proteomes" id="UP000257109">
    <property type="component" value="Unassembled WGS sequence"/>
</dbReference>
<name>A0A371EE87_MUCPR</name>
<evidence type="ECO:0000313" key="3">
    <source>
        <dbReference type="Proteomes" id="UP000257109"/>
    </source>
</evidence>
<proteinExistence type="predicted"/>
<comment type="caution">
    <text evidence="2">The sequence shown here is derived from an EMBL/GenBank/DDBJ whole genome shotgun (WGS) entry which is preliminary data.</text>
</comment>
<reference evidence="2" key="1">
    <citation type="submission" date="2018-05" db="EMBL/GenBank/DDBJ databases">
        <title>Draft genome of Mucuna pruriens seed.</title>
        <authorList>
            <person name="Nnadi N.E."/>
            <person name="Vos R."/>
            <person name="Hasami M.H."/>
            <person name="Devisetty U.K."/>
            <person name="Aguiy J.C."/>
        </authorList>
    </citation>
    <scope>NUCLEOTIDE SEQUENCE [LARGE SCALE GENOMIC DNA]</scope>
    <source>
        <strain evidence="2">JCA_2017</strain>
    </source>
</reference>
<protein>
    <submittedName>
        <fullName evidence="2">Uncharacterized protein</fullName>
    </submittedName>
</protein>
<evidence type="ECO:0000256" key="1">
    <source>
        <dbReference type="SAM" id="MobiDB-lite"/>
    </source>
</evidence>
<dbReference type="EMBL" id="QJKJ01014432">
    <property type="protein sequence ID" value="RDX64342.1"/>
    <property type="molecule type" value="Genomic_DNA"/>
</dbReference>
<keyword evidence="3" id="KW-1185">Reference proteome</keyword>
<feature type="non-terminal residue" evidence="2">
    <location>
        <position position="1"/>
    </location>
</feature>
<organism evidence="2 3">
    <name type="scientific">Mucuna pruriens</name>
    <name type="common">Velvet bean</name>
    <name type="synonym">Dolichos pruriens</name>
    <dbReference type="NCBI Taxonomy" id="157652"/>
    <lineage>
        <taxon>Eukaryota</taxon>
        <taxon>Viridiplantae</taxon>
        <taxon>Streptophyta</taxon>
        <taxon>Embryophyta</taxon>
        <taxon>Tracheophyta</taxon>
        <taxon>Spermatophyta</taxon>
        <taxon>Magnoliopsida</taxon>
        <taxon>eudicotyledons</taxon>
        <taxon>Gunneridae</taxon>
        <taxon>Pentapetalae</taxon>
        <taxon>rosids</taxon>
        <taxon>fabids</taxon>
        <taxon>Fabales</taxon>
        <taxon>Fabaceae</taxon>
        <taxon>Papilionoideae</taxon>
        <taxon>50 kb inversion clade</taxon>
        <taxon>NPAAA clade</taxon>
        <taxon>indigoferoid/millettioid clade</taxon>
        <taxon>Phaseoleae</taxon>
        <taxon>Mucuna</taxon>
    </lineage>
</organism>
<dbReference type="AlphaFoldDB" id="A0A371EE87"/>
<accession>A0A371EE87</accession>
<dbReference type="OrthoDB" id="1934635at2759"/>
<dbReference type="PANTHER" id="PTHR35046:SF24">
    <property type="entry name" value="RETROTRANSPOSON GAG DOMAIN-CONTAINING PROTEIN"/>
    <property type="match status" value="1"/>
</dbReference>
<evidence type="ECO:0000313" key="2">
    <source>
        <dbReference type="EMBL" id="RDX64342.1"/>
    </source>
</evidence>
<gene>
    <name evidence="2" type="ORF">CR513_57111</name>
</gene>
<dbReference type="PANTHER" id="PTHR35046">
    <property type="entry name" value="ZINC KNUCKLE (CCHC-TYPE) FAMILY PROTEIN"/>
    <property type="match status" value="1"/>
</dbReference>
<sequence length="166" mass="19521">MKEQNKKVNKKNEKNKRKESNLEKKKVKEFLYKNVQDVFSDEVFSGLPLIRRIEHHIDFIPMATLLNKLAYRSNLNETKEIQKQVNDNRSTYRNKLAAVHSTTNCSPFEVIYSFNPLTPLNLLMFPMNKQVHQDGKKKKARYVGQLYEKVKQTNNGCKKVSFEPDD</sequence>
<feature type="region of interest" description="Disordered" evidence="1">
    <location>
        <begin position="1"/>
        <end position="21"/>
    </location>
</feature>